<evidence type="ECO:0008006" key="4">
    <source>
        <dbReference type="Google" id="ProtNLM"/>
    </source>
</evidence>
<dbReference type="Proteomes" id="UP001209570">
    <property type="component" value="Unassembled WGS sequence"/>
</dbReference>
<accession>A0AAD5LAW9</accession>
<keyword evidence="1" id="KW-0472">Membrane</keyword>
<keyword evidence="1" id="KW-0812">Transmembrane</keyword>
<evidence type="ECO:0000313" key="2">
    <source>
        <dbReference type="EMBL" id="KAJ0394799.1"/>
    </source>
</evidence>
<feature type="transmembrane region" description="Helical" evidence="1">
    <location>
        <begin position="45"/>
        <end position="65"/>
    </location>
</feature>
<comment type="caution">
    <text evidence="2">The sequence shown here is derived from an EMBL/GenBank/DDBJ whole genome shotgun (WGS) entry which is preliminary data.</text>
</comment>
<feature type="transmembrane region" description="Helical" evidence="1">
    <location>
        <begin position="151"/>
        <end position="170"/>
    </location>
</feature>
<evidence type="ECO:0000313" key="3">
    <source>
        <dbReference type="Proteomes" id="UP001209570"/>
    </source>
</evidence>
<organism evidence="2 3">
    <name type="scientific">Pythium insidiosum</name>
    <name type="common">Pythiosis disease agent</name>
    <dbReference type="NCBI Taxonomy" id="114742"/>
    <lineage>
        <taxon>Eukaryota</taxon>
        <taxon>Sar</taxon>
        <taxon>Stramenopiles</taxon>
        <taxon>Oomycota</taxon>
        <taxon>Peronosporomycetes</taxon>
        <taxon>Pythiales</taxon>
        <taxon>Pythiaceae</taxon>
        <taxon>Pythium</taxon>
    </lineage>
</organism>
<proteinExistence type="predicted"/>
<keyword evidence="3" id="KW-1185">Reference proteome</keyword>
<sequence>MLLEVNQERFDFWVHNLCTPVSLLINFSLFQYLSGVYLHRRREPLPIALILVAFLGFAVLVPSQYPDDRVVNDLDDVSELCCTLTFLIQIVIIGRDVTKKIKIRSLRVVTHFAELLVVLLITFAIVALISIAHPEVEGSWFQSWNHVVESVALWFIFAFRFGYVGATKGWRHTLHSRRLEIILYVLYATHEYPFIALESITTVRWEPVQGLWNRLTVLFCILYTIRSKILSSRQSKKSLFKSAGPDVDGKSVNVTFEMLPLSERMAFWSHVLCTPLSLLINFSLFQYLVGMYFGRRRELRSALLMTTAFIGFAVLIPAEYPDDEVVANLDDISETASTLTFLIQIVIIGRDVIKKVKIRSLRVMTLCAELLILIEFACIVLALLSIIHPRIGMSWYHDVNHIIEDVSLCTGHIGQAITLPNFLLRALSEDDHACRLQSQLVSL</sequence>
<feature type="transmembrane region" description="Helical" evidence="1">
    <location>
        <begin position="301"/>
        <end position="320"/>
    </location>
</feature>
<dbReference type="EMBL" id="JAKCXM010000383">
    <property type="protein sequence ID" value="KAJ0394799.1"/>
    <property type="molecule type" value="Genomic_DNA"/>
</dbReference>
<name>A0AAD5LAW9_PYTIN</name>
<feature type="transmembrane region" description="Helical" evidence="1">
    <location>
        <begin position="106"/>
        <end position="131"/>
    </location>
</feature>
<feature type="transmembrane region" description="Helical" evidence="1">
    <location>
        <begin position="365"/>
        <end position="387"/>
    </location>
</feature>
<protein>
    <recommendedName>
        <fullName evidence="4">Transmembrane protein</fullName>
    </recommendedName>
</protein>
<evidence type="ECO:0000256" key="1">
    <source>
        <dbReference type="SAM" id="Phobius"/>
    </source>
</evidence>
<gene>
    <name evidence="2" type="ORF">P43SY_004246</name>
</gene>
<feature type="transmembrane region" description="Helical" evidence="1">
    <location>
        <begin position="267"/>
        <end position="289"/>
    </location>
</feature>
<reference evidence="2" key="1">
    <citation type="submission" date="2021-12" db="EMBL/GenBank/DDBJ databases">
        <title>Prjna785345.</title>
        <authorList>
            <person name="Rujirawat T."/>
            <person name="Krajaejun T."/>
        </authorList>
    </citation>
    <scope>NUCLEOTIDE SEQUENCE</scope>
    <source>
        <strain evidence="2">Pi057C3</strain>
    </source>
</reference>
<feature type="transmembrane region" description="Helical" evidence="1">
    <location>
        <begin position="12"/>
        <end position="33"/>
    </location>
</feature>
<dbReference type="AlphaFoldDB" id="A0AAD5LAW9"/>
<feature type="transmembrane region" description="Helical" evidence="1">
    <location>
        <begin position="332"/>
        <end position="353"/>
    </location>
</feature>
<keyword evidence="1" id="KW-1133">Transmembrane helix</keyword>